<feature type="region of interest" description="Disordered" evidence="1">
    <location>
        <begin position="210"/>
        <end position="255"/>
    </location>
</feature>
<dbReference type="KEGG" id="ngr:NAEGRDRAFT_70049"/>
<dbReference type="GeneID" id="8862637"/>
<evidence type="ECO:0000313" key="3">
    <source>
        <dbReference type="Proteomes" id="UP000006671"/>
    </source>
</evidence>
<keyword evidence="3" id="KW-1185">Reference proteome</keyword>
<feature type="compositionally biased region" description="Polar residues" evidence="1">
    <location>
        <begin position="239"/>
        <end position="249"/>
    </location>
</feature>
<dbReference type="RefSeq" id="XP_002674762.1">
    <property type="nucleotide sequence ID" value="XM_002674716.1"/>
</dbReference>
<dbReference type="InParanoid" id="D2VM86"/>
<evidence type="ECO:0000313" key="2">
    <source>
        <dbReference type="EMBL" id="EFC42018.1"/>
    </source>
</evidence>
<feature type="compositionally biased region" description="Basic residues" evidence="1">
    <location>
        <begin position="218"/>
        <end position="230"/>
    </location>
</feature>
<feature type="compositionally biased region" description="Polar residues" evidence="1">
    <location>
        <begin position="146"/>
        <end position="156"/>
    </location>
</feature>
<feature type="compositionally biased region" description="Basic and acidic residues" evidence="1">
    <location>
        <begin position="177"/>
        <end position="187"/>
    </location>
</feature>
<reference evidence="2 3" key="1">
    <citation type="journal article" date="2010" name="Cell">
        <title>The genome of Naegleria gruberi illuminates early eukaryotic versatility.</title>
        <authorList>
            <person name="Fritz-Laylin L.K."/>
            <person name="Prochnik S.E."/>
            <person name="Ginger M.L."/>
            <person name="Dacks J.B."/>
            <person name="Carpenter M.L."/>
            <person name="Field M.C."/>
            <person name="Kuo A."/>
            <person name="Paredez A."/>
            <person name="Chapman J."/>
            <person name="Pham J."/>
            <person name="Shu S."/>
            <person name="Neupane R."/>
            <person name="Cipriano M."/>
            <person name="Mancuso J."/>
            <person name="Tu H."/>
            <person name="Salamov A."/>
            <person name="Lindquist E."/>
            <person name="Shapiro H."/>
            <person name="Lucas S."/>
            <person name="Grigoriev I.V."/>
            <person name="Cande W.Z."/>
            <person name="Fulton C."/>
            <person name="Rokhsar D.S."/>
            <person name="Dawson S.C."/>
        </authorList>
    </citation>
    <scope>NUCLEOTIDE SEQUENCE [LARGE SCALE GENOMIC DNA]</scope>
    <source>
        <strain evidence="2 3">NEG-M</strain>
    </source>
</reference>
<dbReference type="OMA" id="LSHMKHG"/>
<protein>
    <submittedName>
        <fullName evidence="2">Predicted protein</fullName>
    </submittedName>
</protein>
<feature type="region of interest" description="Disordered" evidence="1">
    <location>
        <begin position="1"/>
        <end position="31"/>
    </location>
</feature>
<name>D2VM86_NAEGR</name>
<dbReference type="EMBL" id="GG738882">
    <property type="protein sequence ID" value="EFC42018.1"/>
    <property type="molecule type" value="Genomic_DNA"/>
</dbReference>
<dbReference type="OrthoDB" id="10266284at2759"/>
<proteinExistence type="predicted"/>
<dbReference type="Proteomes" id="UP000006671">
    <property type="component" value="Unassembled WGS sequence"/>
</dbReference>
<gene>
    <name evidence="2" type="ORF">NAEGRDRAFT_70049</name>
</gene>
<feature type="region of interest" description="Disordered" evidence="1">
    <location>
        <begin position="76"/>
        <end position="187"/>
    </location>
</feature>
<feature type="compositionally biased region" description="Basic residues" evidence="1">
    <location>
        <begin position="166"/>
        <end position="176"/>
    </location>
</feature>
<organism evidence="3">
    <name type="scientific">Naegleria gruberi</name>
    <name type="common">Amoeba</name>
    <dbReference type="NCBI Taxonomy" id="5762"/>
    <lineage>
        <taxon>Eukaryota</taxon>
        <taxon>Discoba</taxon>
        <taxon>Heterolobosea</taxon>
        <taxon>Tetramitia</taxon>
        <taxon>Eutetramitia</taxon>
        <taxon>Vahlkampfiidae</taxon>
        <taxon>Naegleria</taxon>
    </lineage>
</organism>
<feature type="compositionally biased region" description="Acidic residues" evidence="1">
    <location>
        <begin position="100"/>
        <end position="115"/>
    </location>
</feature>
<evidence type="ECO:0000256" key="1">
    <source>
        <dbReference type="SAM" id="MobiDB-lite"/>
    </source>
</evidence>
<dbReference type="AlphaFoldDB" id="D2VM86"/>
<accession>D2VM86</accession>
<feature type="compositionally biased region" description="Basic residues" evidence="1">
    <location>
        <begin position="84"/>
        <end position="94"/>
    </location>
</feature>
<sequence>MTSQQASSTESITDKNSAGITSSTTENNEQLSNNIHQFLNFFSMFSTNNTVVTTAGPEDSDDEDELLKQYVVKKQKEKFEKSKMSKKAQKRYNKKLGIEGSDDEDDEPIFEDEEMDGKKRKRKETDTSSMKFSKVIDSLQDDTDVHTTSGDSLKSSRSIKKALSEKRKHQTKLSHMKHGDKIAKEEKLQSAMTKIVKGRDDSDVKVLQSKLKRQQDMKKKKQKPNSTKKRAGFEGKSSGKINDLQNLQKLKQKVR</sequence>
<dbReference type="VEuPathDB" id="AmoebaDB:NAEGRDRAFT_70049"/>